<dbReference type="GO" id="GO:0005096">
    <property type="term" value="F:GTPase activator activity"/>
    <property type="evidence" value="ECO:0007669"/>
    <property type="project" value="UniProtKB-KW"/>
</dbReference>
<evidence type="ECO:0000313" key="3">
    <source>
        <dbReference type="EMBL" id="GBP27036.1"/>
    </source>
</evidence>
<reference evidence="3 4" key="1">
    <citation type="journal article" date="2019" name="Commun. Biol.">
        <title>The bagworm genome reveals a unique fibroin gene that provides high tensile strength.</title>
        <authorList>
            <person name="Kono N."/>
            <person name="Nakamura H."/>
            <person name="Ohtoshi R."/>
            <person name="Tomita M."/>
            <person name="Numata K."/>
            <person name="Arakawa K."/>
        </authorList>
    </citation>
    <scope>NUCLEOTIDE SEQUENCE [LARGE SCALE GENOMIC DNA]</scope>
</reference>
<evidence type="ECO:0000313" key="4">
    <source>
        <dbReference type="Proteomes" id="UP000299102"/>
    </source>
</evidence>
<dbReference type="STRING" id="151549.A0A4C1UM32"/>
<dbReference type="Gene3D" id="2.30.29.230">
    <property type="match status" value="1"/>
</dbReference>
<protein>
    <submittedName>
        <fullName evidence="3">Small G protein signaling modulator 2</fullName>
    </submittedName>
</protein>
<organism evidence="3 4">
    <name type="scientific">Eumeta variegata</name>
    <name type="common">Bagworm moth</name>
    <name type="synonym">Eumeta japonica</name>
    <dbReference type="NCBI Taxonomy" id="151549"/>
    <lineage>
        <taxon>Eukaryota</taxon>
        <taxon>Metazoa</taxon>
        <taxon>Ecdysozoa</taxon>
        <taxon>Arthropoda</taxon>
        <taxon>Hexapoda</taxon>
        <taxon>Insecta</taxon>
        <taxon>Pterygota</taxon>
        <taxon>Neoptera</taxon>
        <taxon>Endopterygota</taxon>
        <taxon>Lepidoptera</taxon>
        <taxon>Glossata</taxon>
        <taxon>Ditrysia</taxon>
        <taxon>Tineoidea</taxon>
        <taxon>Psychidae</taxon>
        <taxon>Oiketicinae</taxon>
        <taxon>Eumeta</taxon>
    </lineage>
</organism>
<evidence type="ECO:0000256" key="1">
    <source>
        <dbReference type="ARBA" id="ARBA00022468"/>
    </source>
</evidence>
<name>A0A4C1UM32_EUMVA</name>
<dbReference type="OrthoDB" id="6899448at2759"/>
<dbReference type="Proteomes" id="UP000299102">
    <property type="component" value="Unassembled WGS sequence"/>
</dbReference>
<proteinExistence type="predicted"/>
<feature type="domain" description="Small G protein signalling modulator 1/2 Rab-binding" evidence="2">
    <location>
        <begin position="72"/>
        <end position="119"/>
    </location>
</feature>
<keyword evidence="1" id="KW-0343">GTPase activation</keyword>
<dbReference type="EMBL" id="BGZK01000188">
    <property type="protein sequence ID" value="GBP27036.1"/>
    <property type="molecule type" value="Genomic_DNA"/>
</dbReference>
<sequence length="158" mass="17903">MLVSVLLSRLYRGVILYYIYYTPVSSASSHRFARHLVHSSVCINQSVMCCPAPECTVFRRNCEGPLCIDCVYWAMSLQVSVPEIVYVHVHRGRSADALILVGQDGVQRPPIHFPKGTVSICYTPRRARQGFVAGRYRCGVDDDDRHQHRHRTGPEWGA</sequence>
<accession>A0A4C1UM32</accession>
<dbReference type="AlphaFoldDB" id="A0A4C1UM32"/>
<comment type="caution">
    <text evidence="3">The sequence shown here is derived from an EMBL/GenBank/DDBJ whole genome shotgun (WGS) entry which is preliminary data.</text>
</comment>
<evidence type="ECO:0000259" key="2">
    <source>
        <dbReference type="Pfam" id="PF12068"/>
    </source>
</evidence>
<dbReference type="Pfam" id="PF12068">
    <property type="entry name" value="PH_RBD"/>
    <property type="match status" value="1"/>
</dbReference>
<keyword evidence="4" id="KW-1185">Reference proteome</keyword>
<gene>
    <name evidence="3" type="primary">Sgsm2</name>
    <name evidence="3" type="ORF">EVAR_11272_1</name>
</gene>
<dbReference type="InterPro" id="IPR021935">
    <property type="entry name" value="SGSM1/2_RBD"/>
</dbReference>